<evidence type="ECO:0000256" key="8">
    <source>
        <dbReference type="PIRSR" id="PIRSR615500-1"/>
    </source>
</evidence>
<dbReference type="Proteomes" id="UP000011087">
    <property type="component" value="Unassembled WGS sequence"/>
</dbReference>
<feature type="domain" description="Peptidase S8/S53" evidence="12">
    <location>
        <begin position="302"/>
        <end position="712"/>
    </location>
</feature>
<feature type="transmembrane region" description="Helical" evidence="10">
    <location>
        <begin position="1541"/>
        <end position="1562"/>
    </location>
</feature>
<evidence type="ECO:0000313" key="16">
    <source>
        <dbReference type="EnsemblProtists" id="EKX47253"/>
    </source>
</evidence>
<comment type="similarity">
    <text evidence="9">Belongs to the peptidase S8 family.</text>
</comment>
<dbReference type="EMBL" id="JH992990">
    <property type="protein sequence ID" value="EKX47253.1"/>
    <property type="molecule type" value="Genomic_DNA"/>
</dbReference>
<evidence type="ECO:0000313" key="17">
    <source>
        <dbReference type="Proteomes" id="UP000011087"/>
    </source>
</evidence>
<keyword evidence="6 10" id="KW-1133">Transmembrane helix</keyword>
<sequence>MVGIRIAPMMLATLLLSHVAVARIENNFYSNRNHDVDFSSSSSIENDGMSRLDGGVDGWSLEGTTSSDELSRWGVGLRGNRKELLAASVRKVLYGHDELGIRAIEKNFADVDDNAKHQWIIHVKPPFKSDLRQKIASSLNCAKDDLNYIPHGTFHVFTSSAQIRSLKQLVPEVVWVKPLLPHHKLSHEVYRDFIFQNSSVHHLNAKEHIELYIAISEPAESRELEVWSHDLGVTLRSISSKKLYAKIHRSKVQMAVSFLLRQPGTHWIEPKQQAKLRNKWAKGIIQSGDASQMPIFSKGITGTGQILGIADTGIDMNLCFFYDADHPAPYNTVNRNHRKVISYRGRAGQGNTWDEEGHGTHTTGSLSAKALTSPQSDFNGMAPDAKIVFDDIFQNGDLTPPDDLEHDLFPEPYSLGAAVRSESWGGDSIFYTTSAKEIDSFSYSHRAGNDGDLGLFTIGSPATAKNILCVGAQQSTMESLMLETSDTTFITLSAENDELEKQKIMAKWASFGNKGEISGSVVIASQIEACQALSSTANGKIVLVARGTCAFTTKASNVQSAGGIAMIVYDNVYGTPVIMGGTDATITIRCVSISRYDGETALSMLQSANGAYSILASTSGSGPDLWQQNLAYFSGKGPTGDGRLKPDIITPGADIWSAKSGGLSTPAGQCGGVPPNAGACVTGMGGTSMAAPVAAGGVALIRQYFMDGWYPTGVAVANNKYTPSGALLRAMALSAGKALTGTLDASSYGGSSSKPLDQLLPNNEQGYGSLNIEQALYFQDRSAHGPKNLWIRDDQSPHSTKCLDTGEASAFKFQVRSSQSFKVTIAWTDPPATLVSDVVLINDLDLMLYGPNDRMWIGNNFSASNINGDSYFYADRLNNNEQIFVKVPIPGNYTIVVIGHAVPQGPQCYGIVVTGDFQFLGTVDPPCKHSCGVHGQCVAGECVCEGLWSGPDCSTPIPQVISGQTIEGLVEPNAWQYYAVDLGPYVGGSFTATMTRTSSVGDPDLYIQAGSLPSLLHYSSLCSCSNPGDRAPCECREISCDSCSGSGTNVGRTLSSAANTNMKGLLFIGVVGFCCDTAHFTLTVNFHSMGCDQQLDSGKVFGCDGTCNSGKTFDACQVCDGDGSTCLGCDGKPNSGKVLDVCGVCGGDGSSCMGCDGIPDSGKVLDVCGVCGGDGQSCMGCDGIAFSGVKKDACGICGGDNSTCKGCDGIPNSHNTVDACGVCGGNGLSCVGCDGVHGSGAMLDVCGICGGNGKSCLGCDNVTNSGLRFDACGVCGGDNSTCIGCDNKVNGKKLDACGVCGGDGSLCLVCNTVVDACGICGGNGSSCVWLNEATVPVKVSAAIALTGISDQDFSRFAYNSFVASIADTTNVDPSKVNVTSVAQVTSMRGYRRGTARRDRGSSSSSSNVTSTLVGFTIKLQRAQRAVQLASTLKAELSNGLFEEKLSRALKFSVRASLVRPPTFDVDTEIVPPPSSGAQRGKFSPALVILWVALYVLLAGLLSFFLYRLPPTVERSPYLVFLLWLFFGILGVHRFFTQTPKVGLVYFFTLGGLGLGWLGDLYWQRGYLFSSTRRKKVRAIGTRAKNMFQNSTLAEKWKRNRQVLRSKLLKEKAGYQKTDGAEEEGEDSLQVAVEGPGEVLPEVLKSKEVELGLLQSEGEARDRHQLE</sequence>
<dbReference type="PANTHER" id="PTHR43399">
    <property type="entry name" value="SUBTILISIN-RELATED"/>
    <property type="match status" value="1"/>
</dbReference>
<evidence type="ECO:0000256" key="6">
    <source>
        <dbReference type="ARBA" id="ARBA00022989"/>
    </source>
</evidence>
<keyword evidence="2 9" id="KW-0645">Protease</keyword>
<evidence type="ECO:0000256" key="7">
    <source>
        <dbReference type="ARBA" id="ARBA00023136"/>
    </source>
</evidence>
<dbReference type="InterPro" id="IPR046450">
    <property type="entry name" value="PA_dom_sf"/>
</dbReference>
<protein>
    <recommendedName>
        <fullName evidence="18">Subtilisin</fullName>
    </recommendedName>
</protein>
<dbReference type="GO" id="GO:0004252">
    <property type="term" value="F:serine-type endopeptidase activity"/>
    <property type="evidence" value="ECO:0007669"/>
    <property type="project" value="UniProtKB-UniRule"/>
</dbReference>
<dbReference type="InterPro" id="IPR051048">
    <property type="entry name" value="Peptidase_S8/S53_subtilisin"/>
</dbReference>
<evidence type="ECO:0000256" key="10">
    <source>
        <dbReference type="SAM" id="Phobius"/>
    </source>
</evidence>
<proteinExistence type="inferred from homology"/>
<dbReference type="SUPFAM" id="SSF52743">
    <property type="entry name" value="Subtilisin-like"/>
    <property type="match status" value="1"/>
</dbReference>
<reference evidence="16" key="3">
    <citation type="submission" date="2016-03" db="UniProtKB">
        <authorList>
            <consortium name="EnsemblProtists"/>
        </authorList>
    </citation>
    <scope>IDENTIFICATION</scope>
</reference>
<dbReference type="SUPFAM" id="SSF52025">
    <property type="entry name" value="PA domain"/>
    <property type="match status" value="1"/>
</dbReference>
<evidence type="ECO:0000259" key="13">
    <source>
        <dbReference type="Pfam" id="PF02225"/>
    </source>
</evidence>
<evidence type="ECO:0000259" key="12">
    <source>
        <dbReference type="Pfam" id="PF00082"/>
    </source>
</evidence>
<feature type="transmembrane region" description="Helical" evidence="10">
    <location>
        <begin position="1482"/>
        <end position="1505"/>
    </location>
</feature>
<feature type="chain" id="PRO_5008771267" description="Subtilisin" evidence="11">
    <location>
        <begin position="23"/>
        <end position="1666"/>
    </location>
</feature>
<dbReference type="Pfam" id="PF00082">
    <property type="entry name" value="Peptidase_S8"/>
    <property type="match status" value="1"/>
</dbReference>
<reference evidence="17" key="2">
    <citation type="submission" date="2012-11" db="EMBL/GenBank/DDBJ databases">
        <authorList>
            <person name="Kuo A."/>
            <person name="Curtis B.A."/>
            <person name="Tanifuji G."/>
            <person name="Burki F."/>
            <person name="Gruber A."/>
            <person name="Irimia M."/>
            <person name="Maruyama S."/>
            <person name="Arias M.C."/>
            <person name="Ball S.G."/>
            <person name="Gile G.H."/>
            <person name="Hirakawa Y."/>
            <person name="Hopkins J.F."/>
            <person name="Rensing S.A."/>
            <person name="Schmutz J."/>
            <person name="Symeonidi A."/>
            <person name="Elias M."/>
            <person name="Eveleigh R.J."/>
            <person name="Herman E.K."/>
            <person name="Klute M.J."/>
            <person name="Nakayama T."/>
            <person name="Obornik M."/>
            <person name="Reyes-Prieto A."/>
            <person name="Armbrust E.V."/>
            <person name="Aves S.J."/>
            <person name="Beiko R.G."/>
            <person name="Coutinho P."/>
            <person name="Dacks J.B."/>
            <person name="Durnford D.G."/>
            <person name="Fast N.M."/>
            <person name="Green B.R."/>
            <person name="Grisdale C."/>
            <person name="Hempe F."/>
            <person name="Henrissat B."/>
            <person name="Hoppner M.P."/>
            <person name="Ishida K.-I."/>
            <person name="Kim E."/>
            <person name="Koreny L."/>
            <person name="Kroth P.G."/>
            <person name="Liu Y."/>
            <person name="Malik S.-B."/>
            <person name="Maier U.G."/>
            <person name="McRose D."/>
            <person name="Mock T."/>
            <person name="Neilson J.A."/>
            <person name="Onodera N.T."/>
            <person name="Poole A.M."/>
            <person name="Pritham E.J."/>
            <person name="Richards T.A."/>
            <person name="Rocap G."/>
            <person name="Roy S.W."/>
            <person name="Sarai C."/>
            <person name="Schaack S."/>
            <person name="Shirato S."/>
            <person name="Slamovits C.H."/>
            <person name="Spencer D.F."/>
            <person name="Suzuki S."/>
            <person name="Worden A.Z."/>
            <person name="Zauner S."/>
            <person name="Barry K."/>
            <person name="Bell C."/>
            <person name="Bharti A.K."/>
            <person name="Crow J.A."/>
            <person name="Grimwood J."/>
            <person name="Kramer R."/>
            <person name="Lindquist E."/>
            <person name="Lucas S."/>
            <person name="Salamov A."/>
            <person name="McFadden G.I."/>
            <person name="Lane C.E."/>
            <person name="Keeling P.J."/>
            <person name="Gray M.W."/>
            <person name="Grigoriev I.V."/>
            <person name="Archibald J.M."/>
        </authorList>
    </citation>
    <scope>NUCLEOTIDE SEQUENCE</scope>
    <source>
        <strain evidence="17">CCMP2712</strain>
    </source>
</reference>
<dbReference type="RefSeq" id="XP_005834233.1">
    <property type="nucleotide sequence ID" value="XM_005834176.1"/>
</dbReference>
<dbReference type="GeneID" id="17304173"/>
<dbReference type="PaxDb" id="55529-EKX47253"/>
<dbReference type="HOGENOM" id="CLU_241983_0_0_1"/>
<organism evidence="15">
    <name type="scientific">Guillardia theta (strain CCMP2712)</name>
    <name type="common">Cryptophyte</name>
    <dbReference type="NCBI Taxonomy" id="905079"/>
    <lineage>
        <taxon>Eukaryota</taxon>
        <taxon>Cryptophyceae</taxon>
        <taxon>Pyrenomonadales</taxon>
        <taxon>Geminigeraceae</taxon>
        <taxon>Guillardia</taxon>
    </lineage>
</organism>
<dbReference type="InterPro" id="IPR007829">
    <property type="entry name" value="TM2"/>
</dbReference>
<feature type="active site" description="Charge relay system" evidence="8 9">
    <location>
        <position position="358"/>
    </location>
</feature>
<dbReference type="Gene3D" id="3.50.30.30">
    <property type="match status" value="1"/>
</dbReference>
<reference evidence="15 17" key="1">
    <citation type="journal article" date="2012" name="Nature">
        <title>Algal genomes reveal evolutionary mosaicism and the fate of nucleomorphs.</title>
        <authorList>
            <consortium name="DOE Joint Genome Institute"/>
            <person name="Curtis B.A."/>
            <person name="Tanifuji G."/>
            <person name="Burki F."/>
            <person name="Gruber A."/>
            <person name="Irimia M."/>
            <person name="Maruyama S."/>
            <person name="Arias M.C."/>
            <person name="Ball S.G."/>
            <person name="Gile G.H."/>
            <person name="Hirakawa Y."/>
            <person name="Hopkins J.F."/>
            <person name="Kuo A."/>
            <person name="Rensing S.A."/>
            <person name="Schmutz J."/>
            <person name="Symeonidi A."/>
            <person name="Elias M."/>
            <person name="Eveleigh R.J."/>
            <person name="Herman E.K."/>
            <person name="Klute M.J."/>
            <person name="Nakayama T."/>
            <person name="Obornik M."/>
            <person name="Reyes-Prieto A."/>
            <person name="Armbrust E.V."/>
            <person name="Aves S.J."/>
            <person name="Beiko R.G."/>
            <person name="Coutinho P."/>
            <person name="Dacks J.B."/>
            <person name="Durnford D.G."/>
            <person name="Fast N.M."/>
            <person name="Green B.R."/>
            <person name="Grisdale C.J."/>
            <person name="Hempel F."/>
            <person name="Henrissat B."/>
            <person name="Hoppner M.P."/>
            <person name="Ishida K."/>
            <person name="Kim E."/>
            <person name="Koreny L."/>
            <person name="Kroth P.G."/>
            <person name="Liu Y."/>
            <person name="Malik S.B."/>
            <person name="Maier U.G."/>
            <person name="McRose D."/>
            <person name="Mock T."/>
            <person name="Neilson J.A."/>
            <person name="Onodera N.T."/>
            <person name="Poole A.M."/>
            <person name="Pritham E.J."/>
            <person name="Richards T.A."/>
            <person name="Rocap G."/>
            <person name="Roy S.W."/>
            <person name="Sarai C."/>
            <person name="Schaack S."/>
            <person name="Shirato S."/>
            <person name="Slamovits C.H."/>
            <person name="Spencer D.F."/>
            <person name="Suzuki S."/>
            <person name="Worden A.Z."/>
            <person name="Zauner S."/>
            <person name="Barry K."/>
            <person name="Bell C."/>
            <person name="Bharti A.K."/>
            <person name="Crow J.A."/>
            <person name="Grimwood J."/>
            <person name="Kramer R."/>
            <person name="Lindquist E."/>
            <person name="Lucas S."/>
            <person name="Salamov A."/>
            <person name="McFadden G.I."/>
            <person name="Lane C.E."/>
            <person name="Keeling P.J."/>
            <person name="Gray M.W."/>
            <person name="Grigoriev I.V."/>
            <person name="Archibald J.M."/>
        </authorList>
    </citation>
    <scope>NUCLEOTIDE SEQUENCE</scope>
    <source>
        <strain evidence="15 17">CCMP2712</strain>
    </source>
</reference>
<feature type="domain" description="PA" evidence="13">
    <location>
        <begin position="518"/>
        <end position="600"/>
    </location>
</feature>
<dbReference type="PROSITE" id="PS51892">
    <property type="entry name" value="SUBTILASE"/>
    <property type="match status" value="1"/>
</dbReference>
<evidence type="ECO:0000256" key="4">
    <source>
        <dbReference type="ARBA" id="ARBA00022801"/>
    </source>
</evidence>
<dbReference type="OrthoDB" id="509353at2759"/>
<evidence type="ECO:0000256" key="1">
    <source>
        <dbReference type="ARBA" id="ARBA00004141"/>
    </source>
</evidence>
<dbReference type="CDD" id="cd04818">
    <property type="entry name" value="PA_subtilisin_1"/>
    <property type="match status" value="1"/>
</dbReference>
<evidence type="ECO:0000256" key="9">
    <source>
        <dbReference type="PROSITE-ProRule" id="PRU01240"/>
    </source>
</evidence>
<dbReference type="EnsemblProtists" id="EKX47253">
    <property type="protein sequence ID" value="EKX47253"/>
    <property type="gene ID" value="GUITHDRAFT_137457"/>
</dbReference>
<dbReference type="Pfam" id="PF02225">
    <property type="entry name" value="PA"/>
    <property type="match status" value="1"/>
</dbReference>
<feature type="active site" description="Charge relay system" evidence="8 9">
    <location>
        <position position="688"/>
    </location>
</feature>
<gene>
    <name evidence="15" type="ORF">GUITHDRAFT_137457</name>
</gene>
<dbReference type="GO" id="GO:0016020">
    <property type="term" value="C:membrane"/>
    <property type="evidence" value="ECO:0007669"/>
    <property type="project" value="UniProtKB-SubCell"/>
</dbReference>
<keyword evidence="17" id="KW-1185">Reference proteome</keyword>
<feature type="active site" description="Charge relay system" evidence="8 9">
    <location>
        <position position="311"/>
    </location>
</feature>
<dbReference type="KEGG" id="gtt:GUITHDRAFT_137457"/>
<keyword evidence="5 9" id="KW-0720">Serine protease</keyword>
<dbReference type="Gene3D" id="3.40.50.200">
    <property type="entry name" value="Peptidase S8/S53 domain"/>
    <property type="match status" value="1"/>
</dbReference>
<dbReference type="GO" id="GO:0006508">
    <property type="term" value="P:proteolysis"/>
    <property type="evidence" value="ECO:0007669"/>
    <property type="project" value="UniProtKB-KW"/>
</dbReference>
<dbReference type="PRINTS" id="PR00723">
    <property type="entry name" value="SUBTILISIN"/>
</dbReference>
<keyword evidence="7 10" id="KW-0472">Membrane</keyword>
<comment type="subcellular location">
    <subcellularLocation>
        <location evidence="1">Membrane</location>
        <topology evidence="1">Multi-pass membrane protein</topology>
    </subcellularLocation>
</comment>
<accession>L1JFD5</accession>
<keyword evidence="11" id="KW-0732">Signal</keyword>
<dbReference type="InterPro" id="IPR003137">
    <property type="entry name" value="PA_domain"/>
</dbReference>
<evidence type="ECO:0000256" key="5">
    <source>
        <dbReference type="ARBA" id="ARBA00022825"/>
    </source>
</evidence>
<dbReference type="Pfam" id="PF05154">
    <property type="entry name" value="TM2"/>
    <property type="match status" value="1"/>
</dbReference>
<dbReference type="PROSITE" id="PS00138">
    <property type="entry name" value="SUBTILASE_SER"/>
    <property type="match status" value="1"/>
</dbReference>
<name>L1JFD5_GUITC</name>
<evidence type="ECO:0008006" key="18">
    <source>
        <dbReference type="Google" id="ProtNLM"/>
    </source>
</evidence>
<dbReference type="PANTHER" id="PTHR43399:SF5">
    <property type="entry name" value="PEPTIDASE S8 FAMILY WITH PROTEASE-ASSOCIATED DOMAIN"/>
    <property type="match status" value="1"/>
</dbReference>
<feature type="domain" description="TM2" evidence="14">
    <location>
        <begin position="1514"/>
        <end position="1560"/>
    </location>
</feature>
<dbReference type="Gene3D" id="2.60.120.380">
    <property type="match status" value="1"/>
</dbReference>
<evidence type="ECO:0000256" key="3">
    <source>
        <dbReference type="ARBA" id="ARBA00022692"/>
    </source>
</evidence>
<evidence type="ECO:0000313" key="15">
    <source>
        <dbReference type="EMBL" id="EKX47253.1"/>
    </source>
</evidence>
<keyword evidence="4 9" id="KW-0378">Hydrolase</keyword>
<evidence type="ECO:0000259" key="14">
    <source>
        <dbReference type="Pfam" id="PF05154"/>
    </source>
</evidence>
<feature type="transmembrane region" description="Helical" evidence="10">
    <location>
        <begin position="1517"/>
        <end position="1535"/>
    </location>
</feature>
<dbReference type="InterPro" id="IPR034058">
    <property type="entry name" value="TagA/B/C/D_pept_dom"/>
</dbReference>
<evidence type="ECO:0000256" key="2">
    <source>
        <dbReference type="ARBA" id="ARBA00022670"/>
    </source>
</evidence>
<evidence type="ECO:0000256" key="11">
    <source>
        <dbReference type="SAM" id="SignalP"/>
    </source>
</evidence>
<dbReference type="InterPro" id="IPR023828">
    <property type="entry name" value="Peptidase_S8_Ser-AS"/>
</dbReference>
<dbReference type="InterPro" id="IPR036852">
    <property type="entry name" value="Peptidase_S8/S53_dom_sf"/>
</dbReference>
<dbReference type="InterPro" id="IPR000209">
    <property type="entry name" value="Peptidase_S8/S53_dom"/>
</dbReference>
<dbReference type="InterPro" id="IPR015500">
    <property type="entry name" value="Peptidase_S8_subtilisin-rel"/>
</dbReference>
<keyword evidence="3 10" id="KW-0812">Transmembrane</keyword>
<feature type="signal peptide" evidence="11">
    <location>
        <begin position="1"/>
        <end position="22"/>
    </location>
</feature>
<dbReference type="CDD" id="cd04842">
    <property type="entry name" value="Peptidases_S8_Kp43_protease"/>
    <property type="match status" value="1"/>
</dbReference>